<feature type="domain" description="RING-type" evidence="14">
    <location>
        <begin position="950"/>
        <end position="992"/>
    </location>
</feature>
<evidence type="ECO:0000256" key="9">
    <source>
        <dbReference type="ARBA" id="ARBA00023006"/>
    </source>
</evidence>
<sequence length="1022" mass="114539">MKLADQHKTIKRELNENLAHTVKQLQQENALKTDISLSIQSDSSIAQHLVAVIEAAFIHGLKSSYYEKRKYPKELPRPQFWNLICKISHKSTLSQTQNLTQVLTRIGQCRAWLRLALNDAALPSYLTSLFLTAEYKSLLNRFYETHALFLDSEQADIFLRYLQGAENLSFNLSSNSSVLNSWTRTPLEIAGVITPRAAKKLPQNNNYVLQSSLALKHSSSFQNLCVNLSPSMPNSRRSSFTNSVLIPLSTSPTLSLGTQVSASLPVMQVYPVDEVLVDNKDLVELRPDAGQAPPLEVPGGSEDNIEDKVVHRRHVKRKRGHKLSKKKQVDGMSTRSSSYSSIASDPRESRRSSVISHSDSPLSVSPTDRGPEQEKPRIEFQKDEDDDNTFALDADSQKQFLAAHEPQTHSTPLRHKNRSSEDQVPLSDNKNPFIEEDLDSSLEMLPPGACGNKNTPSGNNYTVKSEEKAISNISTHKNCNVPIRDHEDLHAPEPQILTRDSTKPESDRSAVDLNHTSESSDKADTLATSDTLTSDGAYTDIYARPTLSSVNTFGDSEDQDSVSDGGCPPFLGLGNSLCGAGWSSDHAGCNDDTTSPSSASSPSKQTSTPDDKSFSSQQNSRKSLIQREGYLQKKGPLFWRTRWFILNGLSRTLAFFKDKKCDEKLDSIDIRNVMKINDDNIKKHKSISLIMKDHSEHEIAAESEQLISDWSRDINVVMNDTSPSLSRSSSVVDGFEILEDGNAEGYLLVEHLNTSWLGSMKSHMIKIANEKGIHAQNYQCADCAAPIGMIYGTPRVCNFTGQYYCMSCHKNDQRVIPARIIHNWDFSKHSVAVRSKNFLEQFWHDPCIKMDLVNPAAYRHLADMGKLLSLRLKLTALQPYLCTCRLVNVQQLNGRLKGRRYMLTSPHLYSAFDLQKAKGGTLSDVISKVVTFGTEHVKSCPLCSVKGFICEVCGDDQVIFAFETEITEQCDECKSVYHKHCLPDLAKCPKCRRRHEWLKREQSDVFQDQTDDEEKNEEQEET</sequence>
<evidence type="ECO:0000256" key="10">
    <source>
        <dbReference type="ARBA" id="ARBA00023228"/>
    </source>
</evidence>
<gene>
    <name evidence="16" type="ORF">CVLEPA_LOCUS4187</name>
</gene>
<dbReference type="InterPro" id="IPR011993">
    <property type="entry name" value="PH-like_dom_sf"/>
</dbReference>
<evidence type="ECO:0000256" key="8">
    <source>
        <dbReference type="ARBA" id="ARBA00022833"/>
    </source>
</evidence>
<evidence type="ECO:0000256" key="11">
    <source>
        <dbReference type="PROSITE-ProRule" id="PRU00175"/>
    </source>
</evidence>
<feature type="region of interest" description="Disordered" evidence="12">
    <location>
        <begin position="404"/>
        <end position="430"/>
    </location>
</feature>
<feature type="region of interest" description="Disordered" evidence="12">
    <location>
        <begin position="589"/>
        <end position="621"/>
    </location>
</feature>
<dbReference type="PROSITE" id="PS50003">
    <property type="entry name" value="PH_DOMAIN"/>
    <property type="match status" value="1"/>
</dbReference>
<evidence type="ECO:0000313" key="16">
    <source>
        <dbReference type="EMBL" id="CAK8674493.1"/>
    </source>
</evidence>
<dbReference type="InterPro" id="IPR051366">
    <property type="entry name" value="DEF8"/>
</dbReference>
<keyword evidence="9" id="KW-0072">Autophagy</keyword>
<dbReference type="Pfam" id="PF13901">
    <property type="entry name" value="RH_dom"/>
    <property type="match status" value="1"/>
</dbReference>
<dbReference type="Pfam" id="PF00169">
    <property type="entry name" value="PH"/>
    <property type="match status" value="1"/>
</dbReference>
<keyword evidence="3" id="KW-0597">Phosphoprotein</keyword>
<evidence type="ECO:0000313" key="17">
    <source>
        <dbReference type="Proteomes" id="UP001642483"/>
    </source>
</evidence>
<protein>
    <submittedName>
        <fullName evidence="16">Uncharacterized protein</fullName>
    </submittedName>
</protein>
<dbReference type="InterPro" id="IPR037213">
    <property type="entry name" value="Run_dom_sf"/>
</dbReference>
<evidence type="ECO:0000259" key="15">
    <source>
        <dbReference type="PROSITE" id="PS50826"/>
    </source>
</evidence>
<dbReference type="InterPro" id="IPR004012">
    <property type="entry name" value="Run_dom"/>
</dbReference>
<dbReference type="CDD" id="cd00821">
    <property type="entry name" value="PH"/>
    <property type="match status" value="1"/>
</dbReference>
<keyword evidence="17" id="KW-1185">Reference proteome</keyword>
<dbReference type="Proteomes" id="UP001642483">
    <property type="component" value="Unassembled WGS sequence"/>
</dbReference>
<comment type="caution">
    <text evidence="16">The sequence shown here is derived from an EMBL/GenBank/DDBJ whole genome shotgun (WGS) entry which is preliminary data.</text>
</comment>
<dbReference type="SMART" id="SM01175">
    <property type="entry name" value="DUF4206"/>
    <property type="match status" value="1"/>
</dbReference>
<dbReference type="InterPro" id="IPR025258">
    <property type="entry name" value="RH_dom"/>
</dbReference>
<dbReference type="Gene3D" id="2.30.29.30">
    <property type="entry name" value="Pleckstrin-homology domain (PH domain)/Phosphotyrosine-binding domain (PTB)"/>
    <property type="match status" value="1"/>
</dbReference>
<dbReference type="PANTHER" id="PTHR12326">
    <property type="entry name" value="PLECKSTRIN HOMOLOGY DOMAIN CONTAINING PROTEIN"/>
    <property type="match status" value="1"/>
</dbReference>
<keyword evidence="6" id="KW-0967">Endosome</keyword>
<evidence type="ECO:0000256" key="2">
    <source>
        <dbReference type="ARBA" id="ARBA00004656"/>
    </source>
</evidence>
<organism evidence="16 17">
    <name type="scientific">Clavelina lepadiformis</name>
    <name type="common">Light-bulb sea squirt</name>
    <name type="synonym">Ascidia lepadiformis</name>
    <dbReference type="NCBI Taxonomy" id="159417"/>
    <lineage>
        <taxon>Eukaryota</taxon>
        <taxon>Metazoa</taxon>
        <taxon>Chordata</taxon>
        <taxon>Tunicata</taxon>
        <taxon>Ascidiacea</taxon>
        <taxon>Aplousobranchia</taxon>
        <taxon>Clavelinidae</taxon>
        <taxon>Clavelina</taxon>
    </lineage>
</organism>
<dbReference type="InterPro" id="IPR001841">
    <property type="entry name" value="Znf_RING"/>
</dbReference>
<keyword evidence="10" id="KW-0458">Lysosome</keyword>
<feature type="compositionally biased region" description="Basic and acidic residues" evidence="12">
    <location>
        <begin position="500"/>
        <end position="510"/>
    </location>
</feature>
<dbReference type="InterPro" id="IPR001849">
    <property type="entry name" value="PH_domain"/>
</dbReference>
<accession>A0ABP0F8Q4</accession>
<dbReference type="PROSITE" id="PS50089">
    <property type="entry name" value="ZF_RING_2"/>
    <property type="match status" value="1"/>
</dbReference>
<feature type="compositionally biased region" description="Low complexity" evidence="12">
    <location>
        <begin position="333"/>
        <end position="344"/>
    </location>
</feature>
<evidence type="ECO:0000256" key="3">
    <source>
        <dbReference type="ARBA" id="ARBA00022553"/>
    </source>
</evidence>
<keyword evidence="7 11" id="KW-0863">Zinc-finger</keyword>
<evidence type="ECO:0000259" key="13">
    <source>
        <dbReference type="PROSITE" id="PS50003"/>
    </source>
</evidence>
<keyword evidence="4" id="KW-0479">Metal-binding</keyword>
<feature type="compositionally biased region" description="Low complexity" evidence="12">
    <location>
        <begin position="593"/>
        <end position="608"/>
    </location>
</feature>
<feature type="compositionally biased region" description="Basic and acidic residues" evidence="12">
    <location>
        <begin position="369"/>
        <end position="381"/>
    </location>
</feature>
<reference evidence="16 17" key="1">
    <citation type="submission" date="2024-02" db="EMBL/GenBank/DDBJ databases">
        <authorList>
            <person name="Daric V."/>
            <person name="Darras S."/>
        </authorList>
    </citation>
    <scope>NUCLEOTIDE SEQUENCE [LARGE SCALE GENOMIC DNA]</scope>
</reference>
<name>A0ABP0F8Q4_CLALP</name>
<feature type="domain" description="PH" evidence="13">
    <location>
        <begin position="624"/>
        <end position="719"/>
    </location>
</feature>
<dbReference type="Pfam" id="PF02759">
    <property type="entry name" value="RUN"/>
    <property type="match status" value="1"/>
</dbReference>
<evidence type="ECO:0000256" key="1">
    <source>
        <dbReference type="ARBA" id="ARBA00004603"/>
    </source>
</evidence>
<feature type="region of interest" description="Disordered" evidence="12">
    <location>
        <begin position="287"/>
        <end position="385"/>
    </location>
</feature>
<dbReference type="EMBL" id="CAWYQH010000013">
    <property type="protein sequence ID" value="CAK8674493.1"/>
    <property type="molecule type" value="Genomic_DNA"/>
</dbReference>
<dbReference type="PROSITE" id="PS50826">
    <property type="entry name" value="RUN"/>
    <property type="match status" value="1"/>
</dbReference>
<evidence type="ECO:0000256" key="4">
    <source>
        <dbReference type="ARBA" id="ARBA00022723"/>
    </source>
</evidence>
<evidence type="ECO:0000256" key="7">
    <source>
        <dbReference type="ARBA" id="ARBA00022771"/>
    </source>
</evidence>
<proteinExistence type="predicted"/>
<evidence type="ECO:0000256" key="5">
    <source>
        <dbReference type="ARBA" id="ARBA00022737"/>
    </source>
</evidence>
<feature type="compositionally biased region" description="Basic residues" evidence="12">
    <location>
        <begin position="310"/>
        <end position="326"/>
    </location>
</feature>
<keyword evidence="8" id="KW-0862">Zinc</keyword>
<dbReference type="PANTHER" id="PTHR12326:SF12">
    <property type="entry name" value="PLECKSTRIN HOMOLOGY AND RUN DOMAIN CONTAINING M1"/>
    <property type="match status" value="1"/>
</dbReference>
<dbReference type="SUPFAM" id="SSF140741">
    <property type="entry name" value="RUN domain-like"/>
    <property type="match status" value="1"/>
</dbReference>
<feature type="region of interest" description="Disordered" evidence="12">
    <location>
        <begin position="486"/>
        <end position="528"/>
    </location>
</feature>
<keyword evidence="5" id="KW-0677">Repeat</keyword>
<dbReference type="Gene3D" id="1.20.58.900">
    <property type="match status" value="1"/>
</dbReference>
<feature type="compositionally biased region" description="Acidic residues" evidence="12">
    <location>
        <begin position="1009"/>
        <end position="1022"/>
    </location>
</feature>
<comment type="subcellular location">
    <subcellularLocation>
        <location evidence="1">Late endosome</location>
    </subcellularLocation>
    <subcellularLocation>
        <location evidence="2">Lysosome membrane</location>
    </subcellularLocation>
</comment>
<feature type="region of interest" description="Disordered" evidence="12">
    <location>
        <begin position="1003"/>
        <end position="1022"/>
    </location>
</feature>
<dbReference type="SUPFAM" id="SSF50729">
    <property type="entry name" value="PH domain-like"/>
    <property type="match status" value="1"/>
</dbReference>
<feature type="domain" description="RUN" evidence="15">
    <location>
        <begin position="40"/>
        <end position="177"/>
    </location>
</feature>
<evidence type="ECO:0000256" key="12">
    <source>
        <dbReference type="SAM" id="MobiDB-lite"/>
    </source>
</evidence>
<evidence type="ECO:0000256" key="6">
    <source>
        <dbReference type="ARBA" id="ARBA00022753"/>
    </source>
</evidence>
<dbReference type="SMART" id="SM00233">
    <property type="entry name" value="PH"/>
    <property type="match status" value="1"/>
</dbReference>
<dbReference type="SMART" id="SM00593">
    <property type="entry name" value="RUN"/>
    <property type="match status" value="1"/>
</dbReference>
<evidence type="ECO:0000259" key="14">
    <source>
        <dbReference type="PROSITE" id="PS50089"/>
    </source>
</evidence>